<organism evidence="2 3">
    <name type="scientific">Striga asiatica</name>
    <name type="common">Asiatic witchweed</name>
    <name type="synonym">Buchnera asiatica</name>
    <dbReference type="NCBI Taxonomy" id="4170"/>
    <lineage>
        <taxon>Eukaryota</taxon>
        <taxon>Viridiplantae</taxon>
        <taxon>Streptophyta</taxon>
        <taxon>Embryophyta</taxon>
        <taxon>Tracheophyta</taxon>
        <taxon>Spermatophyta</taxon>
        <taxon>Magnoliopsida</taxon>
        <taxon>eudicotyledons</taxon>
        <taxon>Gunneridae</taxon>
        <taxon>Pentapetalae</taxon>
        <taxon>asterids</taxon>
        <taxon>lamiids</taxon>
        <taxon>Lamiales</taxon>
        <taxon>Orobanchaceae</taxon>
        <taxon>Buchnereae</taxon>
        <taxon>Striga</taxon>
    </lineage>
</organism>
<comment type="caution">
    <text evidence="2">The sequence shown here is derived from an EMBL/GenBank/DDBJ whole genome shotgun (WGS) entry which is preliminary data.</text>
</comment>
<dbReference type="Proteomes" id="UP000325081">
    <property type="component" value="Unassembled WGS sequence"/>
</dbReference>
<name>A0A5A7Q7X6_STRAF</name>
<gene>
    <name evidence="2" type="ORF">STAS_17201</name>
</gene>
<sequence length="437" mass="49259">MAGIGIIDHPIAITFISDPIIGGLCDRLSENQPLVKTAQQLLEALRDSKVLEDGTLNDDALKHFSLVLKTWRNRHFRNGINEIIHQPACVLPSVIEELSNGVTSQKIEQRMCSMKGDLKLRRILEIGPNTPPATMIRGLVLVVIGYWSYKKLPVEKEICEDDECDVGEDNVGGVLYDEKLMMEREEHNEWLMKYGSPIQKLEEEPTIEELADDLEKDLCLREKAQQCMEFLLNYDPDNDTEARCFVSEYGQRAKVRDILATINEIIGDPGLECYKKRIENNEVGPALRSKLKAADDYEIAIAKANDNIKGVLRYSTRFACDLKVLHVCLILKDITQSNLQNLQTDFHHHPRTSRLFRPSPPSLDPSLDTRMVSFSALFSYPHELISMSVIISNNSGLNSHISKPGAAEYKDDVHHTTHIHSPTPRTASPFPKLQPGG</sequence>
<dbReference type="EMBL" id="BKCP01005916">
    <property type="protein sequence ID" value="GER40517.1"/>
    <property type="molecule type" value="Genomic_DNA"/>
</dbReference>
<dbReference type="AlphaFoldDB" id="A0A5A7Q7X6"/>
<reference evidence="3" key="1">
    <citation type="journal article" date="2019" name="Curr. Biol.">
        <title>Genome Sequence of Striga asiatica Provides Insight into the Evolution of Plant Parasitism.</title>
        <authorList>
            <person name="Yoshida S."/>
            <person name="Kim S."/>
            <person name="Wafula E.K."/>
            <person name="Tanskanen J."/>
            <person name="Kim Y.M."/>
            <person name="Honaas L."/>
            <person name="Yang Z."/>
            <person name="Spallek T."/>
            <person name="Conn C.E."/>
            <person name="Ichihashi Y."/>
            <person name="Cheong K."/>
            <person name="Cui S."/>
            <person name="Der J.P."/>
            <person name="Gundlach H."/>
            <person name="Jiao Y."/>
            <person name="Hori C."/>
            <person name="Ishida J.K."/>
            <person name="Kasahara H."/>
            <person name="Kiba T."/>
            <person name="Kim M.S."/>
            <person name="Koo N."/>
            <person name="Laohavisit A."/>
            <person name="Lee Y.H."/>
            <person name="Lumba S."/>
            <person name="McCourt P."/>
            <person name="Mortimer J.C."/>
            <person name="Mutuku J.M."/>
            <person name="Nomura T."/>
            <person name="Sasaki-Sekimoto Y."/>
            <person name="Seto Y."/>
            <person name="Wang Y."/>
            <person name="Wakatake T."/>
            <person name="Sakakibara H."/>
            <person name="Demura T."/>
            <person name="Yamaguchi S."/>
            <person name="Yoneyama K."/>
            <person name="Manabe R.I."/>
            <person name="Nelson D.C."/>
            <person name="Schulman A.H."/>
            <person name="Timko M.P."/>
            <person name="dePamphilis C.W."/>
            <person name="Choi D."/>
            <person name="Shirasu K."/>
        </authorList>
    </citation>
    <scope>NUCLEOTIDE SEQUENCE [LARGE SCALE GENOMIC DNA]</scope>
    <source>
        <strain evidence="3">cv. UVA1</strain>
    </source>
</reference>
<evidence type="ECO:0000313" key="3">
    <source>
        <dbReference type="Proteomes" id="UP000325081"/>
    </source>
</evidence>
<keyword evidence="3" id="KW-1185">Reference proteome</keyword>
<evidence type="ECO:0000256" key="1">
    <source>
        <dbReference type="SAM" id="MobiDB-lite"/>
    </source>
</evidence>
<proteinExistence type="predicted"/>
<evidence type="ECO:0000313" key="2">
    <source>
        <dbReference type="EMBL" id="GER40517.1"/>
    </source>
</evidence>
<feature type="region of interest" description="Disordered" evidence="1">
    <location>
        <begin position="416"/>
        <end position="437"/>
    </location>
</feature>
<accession>A0A5A7Q7X6</accession>
<protein>
    <submittedName>
        <fullName evidence="2">Ankyrin repeat-containing protein 2</fullName>
    </submittedName>
</protein>
<dbReference type="OrthoDB" id="10457916at2759"/>